<evidence type="ECO:0000313" key="4">
    <source>
        <dbReference type="EMBL" id="GLC88717.1"/>
    </source>
</evidence>
<evidence type="ECO:0000256" key="3">
    <source>
        <dbReference type="SAM" id="Phobius"/>
    </source>
</evidence>
<dbReference type="NCBIfam" id="NF040982">
    <property type="entry name" value="ComGD"/>
    <property type="match status" value="1"/>
</dbReference>
<evidence type="ECO:0000256" key="1">
    <source>
        <dbReference type="ARBA" id="ARBA00004241"/>
    </source>
</evidence>
<protein>
    <recommendedName>
        <fullName evidence="6">Competence protein ComG</fullName>
    </recommendedName>
</protein>
<sequence length="144" mass="16923">MVKSQQGFTLLETLLVLFIMICLSTLIVKFSFSIAEKREIDRFFKQMQLDIQYTQIYNMHRREYLEMRFEESARHYGVKKDLYTYVYKRPYPKGVEFAPSPSTIIAIRYTNTGSIVNAGTLIFRTPYGTKRVILTLGRGRARVE</sequence>
<comment type="subcellular location">
    <subcellularLocation>
        <location evidence="1">Cell surface</location>
    </subcellularLocation>
</comment>
<dbReference type="RefSeq" id="WP_264988478.1">
    <property type="nucleotide sequence ID" value="NZ_BRZA01000002.1"/>
</dbReference>
<keyword evidence="2" id="KW-0178">Competence</keyword>
<gene>
    <name evidence="4" type="ORF">LYSBPC_18440</name>
</gene>
<dbReference type="Proteomes" id="UP001065593">
    <property type="component" value="Unassembled WGS sequence"/>
</dbReference>
<dbReference type="InterPro" id="IPR012902">
    <property type="entry name" value="N_methyl_site"/>
</dbReference>
<keyword evidence="3" id="KW-0472">Membrane</keyword>
<dbReference type="Pfam" id="PF07963">
    <property type="entry name" value="N_methyl"/>
    <property type="match status" value="1"/>
</dbReference>
<dbReference type="InterPro" id="IPR016785">
    <property type="entry name" value="ComGD"/>
</dbReference>
<name>A0ABQ5NKV8_9BACI</name>
<evidence type="ECO:0008006" key="6">
    <source>
        <dbReference type="Google" id="ProtNLM"/>
    </source>
</evidence>
<reference evidence="4" key="1">
    <citation type="submission" date="2022-08" db="EMBL/GenBank/DDBJ databases">
        <title>Draft genome sequence of Lysinibacillus sp. strain KH24.</title>
        <authorList>
            <person name="Kanbe H."/>
            <person name="Itoh H."/>
        </authorList>
    </citation>
    <scope>NUCLEOTIDE SEQUENCE</scope>
    <source>
        <strain evidence="4">KH24</strain>
    </source>
</reference>
<evidence type="ECO:0000313" key="5">
    <source>
        <dbReference type="Proteomes" id="UP001065593"/>
    </source>
</evidence>
<keyword evidence="5" id="KW-1185">Reference proteome</keyword>
<proteinExistence type="predicted"/>
<keyword evidence="3" id="KW-1133">Transmembrane helix</keyword>
<organism evidence="4 5">
    <name type="scientific">Lysinibacillus piscis</name>
    <dbReference type="NCBI Taxonomy" id="2518931"/>
    <lineage>
        <taxon>Bacteria</taxon>
        <taxon>Bacillati</taxon>
        <taxon>Bacillota</taxon>
        <taxon>Bacilli</taxon>
        <taxon>Bacillales</taxon>
        <taxon>Bacillaceae</taxon>
        <taxon>Lysinibacillus</taxon>
    </lineage>
</organism>
<accession>A0ABQ5NKV8</accession>
<evidence type="ECO:0000256" key="2">
    <source>
        <dbReference type="ARBA" id="ARBA00023287"/>
    </source>
</evidence>
<comment type="caution">
    <text evidence="4">The sequence shown here is derived from an EMBL/GenBank/DDBJ whole genome shotgun (WGS) entry which is preliminary data.</text>
</comment>
<keyword evidence="3" id="KW-0812">Transmembrane</keyword>
<dbReference type="PIRSF" id="PIRSF021292">
    <property type="entry name" value="Competence_ComGD"/>
    <property type="match status" value="1"/>
</dbReference>
<dbReference type="EMBL" id="BRZA01000002">
    <property type="protein sequence ID" value="GLC88717.1"/>
    <property type="molecule type" value="Genomic_DNA"/>
</dbReference>
<feature type="transmembrane region" description="Helical" evidence="3">
    <location>
        <begin position="14"/>
        <end position="35"/>
    </location>
</feature>